<proteinExistence type="predicted"/>
<sequence length="142" mass="16049">MGFLDKIFGGKPEYPQLDTSSPAAGQIEHIRNELERLSAEVKQPLEVIPGEDSSYVFIGKPPKKFGVAWIEEGRVHNFKTLVEENGVEPSRLTKVAEELREIYEANQQGERFTAKVGDQDLVVTPSDVFRNQVRETIEKVLH</sequence>
<dbReference type="Proteomes" id="UP001060414">
    <property type="component" value="Chromosome"/>
</dbReference>
<name>A0ABY5ZPF4_9BACT</name>
<dbReference type="RefSeq" id="WP_260749397.1">
    <property type="nucleotide sequence ID" value="NZ_CP092109.1"/>
</dbReference>
<protein>
    <submittedName>
        <fullName evidence="1">Uncharacterized protein</fullName>
    </submittedName>
</protein>
<gene>
    <name evidence="1" type="ORF">L9S41_06435</name>
</gene>
<dbReference type="EMBL" id="CP092109">
    <property type="protein sequence ID" value="UWZ81027.1"/>
    <property type="molecule type" value="Genomic_DNA"/>
</dbReference>
<evidence type="ECO:0000313" key="2">
    <source>
        <dbReference type="Proteomes" id="UP001060414"/>
    </source>
</evidence>
<keyword evidence="2" id="KW-1185">Reference proteome</keyword>
<accession>A0ABY5ZPF4</accession>
<organism evidence="1 2">
    <name type="scientific">Geoalkalibacter halelectricus</name>
    <dbReference type="NCBI Taxonomy" id="2847045"/>
    <lineage>
        <taxon>Bacteria</taxon>
        <taxon>Pseudomonadati</taxon>
        <taxon>Thermodesulfobacteriota</taxon>
        <taxon>Desulfuromonadia</taxon>
        <taxon>Desulfuromonadales</taxon>
        <taxon>Geoalkalibacteraceae</taxon>
        <taxon>Geoalkalibacter</taxon>
    </lineage>
</organism>
<evidence type="ECO:0000313" key="1">
    <source>
        <dbReference type="EMBL" id="UWZ81027.1"/>
    </source>
</evidence>
<reference evidence="1" key="1">
    <citation type="journal article" date="2022" name="Environ. Microbiol.">
        <title>Geoalkalibacter halelectricus SAP #1 sp. nov. possessing extracellular electron transfer and mineral#reducing capabilities from a haloalkaline environment.</title>
        <authorList>
            <person name="Yadav S."/>
            <person name="Singh R."/>
            <person name="Sundharam S.S."/>
            <person name="Chaudhary S."/>
            <person name="Krishnamurthi S."/>
            <person name="Patil S.A."/>
        </authorList>
    </citation>
    <scope>NUCLEOTIDE SEQUENCE</scope>
    <source>
        <strain evidence="1">SAP-1</strain>
    </source>
</reference>